<dbReference type="InterPro" id="IPR011990">
    <property type="entry name" value="TPR-like_helical_dom_sf"/>
</dbReference>
<dbReference type="PANTHER" id="PTHR37038:SF13">
    <property type="entry name" value="HTH CRO_C1-TYPE DOMAIN-CONTAINING PROTEIN"/>
    <property type="match status" value="1"/>
</dbReference>
<dbReference type="AlphaFoldDB" id="A0A0F4LAW5"/>
<dbReference type="Gene3D" id="1.25.40.10">
    <property type="entry name" value="Tetratricopeptide repeat domain"/>
    <property type="match status" value="1"/>
</dbReference>
<dbReference type="SUPFAM" id="SSF47413">
    <property type="entry name" value="lambda repressor-like DNA-binding domains"/>
    <property type="match status" value="1"/>
</dbReference>
<feature type="domain" description="HTH cro/C1-type" evidence="1">
    <location>
        <begin position="8"/>
        <end position="61"/>
    </location>
</feature>
<evidence type="ECO:0000313" key="2">
    <source>
        <dbReference type="EMBL" id="KJY54721.1"/>
    </source>
</evidence>
<dbReference type="InterPro" id="IPR010982">
    <property type="entry name" value="Lambda_DNA-bd_dom_sf"/>
</dbReference>
<dbReference type="PATRIC" id="fig|1218507.3.peg.44"/>
<dbReference type="InterPro" id="IPR053163">
    <property type="entry name" value="HTH-type_regulator_Rgg"/>
</dbReference>
<organism evidence="2 3">
    <name type="scientific">Lactobacillus melliventris</name>
    <dbReference type="NCBI Taxonomy" id="1218507"/>
    <lineage>
        <taxon>Bacteria</taxon>
        <taxon>Bacillati</taxon>
        <taxon>Bacillota</taxon>
        <taxon>Bacilli</taxon>
        <taxon>Lactobacillales</taxon>
        <taxon>Lactobacillaceae</taxon>
        <taxon>Lactobacillus</taxon>
    </lineage>
</organism>
<sequence length="274" mass="31314">MSNFGKTIHNMRLAQKISQQELAKDLFDRSEISKIENAELSTTYENEIKLIKRLGLTPNEFEYICNGYHISTKSQLLHRFLNLAGSIDKNKINNLLNDCLLVKNDNDIKNISIILRSLLMVDKPNGLNKARELVQPIWFSSLRNVKVLTATDITILNSILFAFDYQTAKEIISKIISDINQYYPFLRSLKADTLINQAIMEITKHKFKLAITTLTSLKPLLKDLKQYDKLLVVNARLAICQNNRKEALDQINLLHKIGADALAKSLSREIKDSL</sequence>
<proteinExistence type="predicted"/>
<name>A0A0F4LAW5_9LACO</name>
<dbReference type="Proteomes" id="UP000033531">
    <property type="component" value="Plasmid pHma8p1"/>
</dbReference>
<dbReference type="InterPro" id="IPR001387">
    <property type="entry name" value="Cro/C1-type_HTH"/>
</dbReference>
<evidence type="ECO:0000313" key="3">
    <source>
        <dbReference type="Proteomes" id="UP000033531"/>
    </source>
</evidence>
<comment type="caution">
    <text evidence="2">The sequence shown here is derived from an EMBL/GenBank/DDBJ whole genome shotgun (WGS) entry which is preliminary data.</text>
</comment>
<dbReference type="Pfam" id="PF01381">
    <property type="entry name" value="HTH_3"/>
    <property type="match status" value="1"/>
</dbReference>
<dbReference type="PANTHER" id="PTHR37038">
    <property type="entry name" value="TRANSCRIPTIONAL REGULATOR-RELATED"/>
    <property type="match status" value="1"/>
</dbReference>
<accession>A0A0F4LAW5</accession>
<dbReference type="OrthoDB" id="2360592at2"/>
<dbReference type="EMBL" id="JXLI01000019">
    <property type="protein sequence ID" value="KJY54721.1"/>
    <property type="molecule type" value="Genomic_DNA"/>
</dbReference>
<dbReference type="SMART" id="SM00530">
    <property type="entry name" value="HTH_XRE"/>
    <property type="match status" value="1"/>
</dbReference>
<protein>
    <recommendedName>
        <fullName evidence="1">HTH cro/C1-type domain-containing protein</fullName>
    </recommendedName>
</protein>
<reference evidence="2 3" key="1">
    <citation type="submission" date="2015-01" db="EMBL/GenBank/DDBJ databases">
        <title>Comparative genomics of the lactic acid bacteria isolated from the honey bee gut.</title>
        <authorList>
            <person name="Ellegaard K.M."/>
            <person name="Tamarit D."/>
            <person name="Javelind E."/>
            <person name="Olofsson T."/>
            <person name="Andersson S.G."/>
            <person name="Vasquez A."/>
        </authorList>
    </citation>
    <scope>NUCLEOTIDE SEQUENCE [LARGE SCALE GENOMIC DNA]</scope>
    <source>
        <strain evidence="2 3">Hma8</strain>
        <plasmid evidence="2">pHma8p1</plasmid>
    </source>
</reference>
<gene>
    <name evidence="2" type="ORF">JF74_18980</name>
</gene>
<dbReference type="PROSITE" id="PS50943">
    <property type="entry name" value="HTH_CROC1"/>
    <property type="match status" value="1"/>
</dbReference>
<dbReference type="HOGENOM" id="CLU_078725_1_0_9"/>
<evidence type="ECO:0000259" key="1">
    <source>
        <dbReference type="PROSITE" id="PS50943"/>
    </source>
</evidence>
<keyword evidence="2" id="KW-0614">Plasmid</keyword>
<dbReference type="CDD" id="cd00093">
    <property type="entry name" value="HTH_XRE"/>
    <property type="match status" value="1"/>
</dbReference>
<dbReference type="GO" id="GO:0003677">
    <property type="term" value="F:DNA binding"/>
    <property type="evidence" value="ECO:0007669"/>
    <property type="project" value="InterPro"/>
</dbReference>
<geneLocation type="plasmid" evidence="2">
    <name>pHma8p1</name>
</geneLocation>
<dbReference type="RefSeq" id="WP_046325820.1">
    <property type="nucleotide sequence ID" value="NZ_JBHTMT010000007.1"/>
</dbReference>